<accession>A0A0N4VLN4</accession>
<keyword evidence="3" id="KW-1185">Reference proteome</keyword>
<feature type="region of interest" description="Disordered" evidence="1">
    <location>
        <begin position="1"/>
        <end position="21"/>
    </location>
</feature>
<evidence type="ECO:0000256" key="1">
    <source>
        <dbReference type="SAM" id="MobiDB-lite"/>
    </source>
</evidence>
<evidence type="ECO:0000313" key="3">
    <source>
        <dbReference type="Proteomes" id="UP000274131"/>
    </source>
</evidence>
<evidence type="ECO:0000313" key="2">
    <source>
        <dbReference type="EMBL" id="VDD96329.1"/>
    </source>
</evidence>
<name>A0A0N4VLN4_ENTVE</name>
<dbReference type="WBParaSite" id="EVEC_0001180201-mRNA-1">
    <property type="protein sequence ID" value="EVEC_0001180201-mRNA-1"/>
    <property type="gene ID" value="EVEC_0001180201"/>
</dbReference>
<organism evidence="4">
    <name type="scientific">Enterobius vermicularis</name>
    <name type="common">Human pinworm</name>
    <dbReference type="NCBI Taxonomy" id="51028"/>
    <lineage>
        <taxon>Eukaryota</taxon>
        <taxon>Metazoa</taxon>
        <taxon>Ecdysozoa</taxon>
        <taxon>Nematoda</taxon>
        <taxon>Chromadorea</taxon>
        <taxon>Rhabditida</taxon>
        <taxon>Spirurina</taxon>
        <taxon>Oxyuridomorpha</taxon>
        <taxon>Oxyuroidea</taxon>
        <taxon>Oxyuridae</taxon>
        <taxon>Enterobius</taxon>
    </lineage>
</organism>
<reference evidence="4" key="1">
    <citation type="submission" date="2017-02" db="UniProtKB">
        <authorList>
            <consortium name="WormBaseParasite"/>
        </authorList>
    </citation>
    <scope>IDENTIFICATION</scope>
</reference>
<dbReference type="EMBL" id="UXUI01011553">
    <property type="protein sequence ID" value="VDD96329.1"/>
    <property type="molecule type" value="Genomic_DNA"/>
</dbReference>
<feature type="region of interest" description="Disordered" evidence="1">
    <location>
        <begin position="48"/>
        <end position="87"/>
    </location>
</feature>
<feature type="compositionally biased region" description="Basic and acidic residues" evidence="1">
    <location>
        <begin position="75"/>
        <end position="87"/>
    </location>
</feature>
<dbReference type="Proteomes" id="UP000274131">
    <property type="component" value="Unassembled WGS sequence"/>
</dbReference>
<dbReference type="AlphaFoldDB" id="A0A0N4VLN4"/>
<reference evidence="2 3" key="2">
    <citation type="submission" date="2018-10" db="EMBL/GenBank/DDBJ databases">
        <authorList>
            <consortium name="Pathogen Informatics"/>
        </authorList>
    </citation>
    <scope>NUCLEOTIDE SEQUENCE [LARGE SCALE GENOMIC DNA]</scope>
</reference>
<gene>
    <name evidence="2" type="ORF">EVEC_LOCUS11080</name>
</gene>
<feature type="compositionally biased region" description="Basic and acidic residues" evidence="1">
    <location>
        <begin position="1"/>
        <end position="12"/>
    </location>
</feature>
<evidence type="ECO:0000313" key="4">
    <source>
        <dbReference type="WBParaSite" id="EVEC_0001180201-mRNA-1"/>
    </source>
</evidence>
<sequence length="154" mass="16584">MFTAEKARHDYEATESSLVVSSNKTVAVARTDDSGDGRRRQQIAATAKQMNSLNAATTTPITSVTKSTTPATRRTSTESDHSVDLADTNKFDDETVLGTDSTYYDSSDGVGAGHARQEKLFELNDLTEKNLSLYFAAKAELSNAKVDGVNLLAN</sequence>
<protein>
    <submittedName>
        <fullName evidence="4">MBF1 domain-containing protein</fullName>
    </submittedName>
</protein>
<feature type="compositionally biased region" description="Low complexity" evidence="1">
    <location>
        <begin position="57"/>
        <end position="70"/>
    </location>
</feature>
<proteinExistence type="predicted"/>